<accession>A0A9P0E8D7</accession>
<evidence type="ECO:0000256" key="3">
    <source>
        <dbReference type="ARBA" id="ARBA00023004"/>
    </source>
</evidence>
<dbReference type="AlphaFoldDB" id="A0A9P0E8D7"/>
<dbReference type="InterPro" id="IPR008775">
    <property type="entry name" value="Phytyl_CoA_dOase-like"/>
</dbReference>
<evidence type="ECO:0000313" key="5">
    <source>
        <dbReference type="EMBL" id="CAH1389286.1"/>
    </source>
</evidence>
<dbReference type="Pfam" id="PF05721">
    <property type="entry name" value="PhyH"/>
    <property type="match status" value="1"/>
</dbReference>
<dbReference type="OrthoDB" id="445007at2759"/>
<evidence type="ECO:0000256" key="4">
    <source>
        <dbReference type="ARBA" id="ARBA00038356"/>
    </source>
</evidence>
<keyword evidence="2" id="KW-0479">Metal-binding</keyword>
<organism evidence="5 6">
    <name type="scientific">Nezara viridula</name>
    <name type="common">Southern green stink bug</name>
    <name type="synonym">Cimex viridulus</name>
    <dbReference type="NCBI Taxonomy" id="85310"/>
    <lineage>
        <taxon>Eukaryota</taxon>
        <taxon>Metazoa</taxon>
        <taxon>Ecdysozoa</taxon>
        <taxon>Arthropoda</taxon>
        <taxon>Hexapoda</taxon>
        <taxon>Insecta</taxon>
        <taxon>Pterygota</taxon>
        <taxon>Neoptera</taxon>
        <taxon>Paraneoptera</taxon>
        <taxon>Hemiptera</taxon>
        <taxon>Heteroptera</taxon>
        <taxon>Panheteroptera</taxon>
        <taxon>Pentatomomorpha</taxon>
        <taxon>Pentatomoidea</taxon>
        <taxon>Pentatomidae</taxon>
        <taxon>Pentatominae</taxon>
        <taxon>Nezara</taxon>
    </lineage>
</organism>
<dbReference type="Proteomes" id="UP001152798">
    <property type="component" value="Chromosome 1"/>
</dbReference>
<dbReference type="PANTHER" id="PTHR20883">
    <property type="entry name" value="PHYTANOYL-COA DIOXYGENASE DOMAIN CONTAINING 1"/>
    <property type="match status" value="1"/>
</dbReference>
<evidence type="ECO:0000313" key="6">
    <source>
        <dbReference type="Proteomes" id="UP001152798"/>
    </source>
</evidence>
<evidence type="ECO:0000256" key="2">
    <source>
        <dbReference type="ARBA" id="ARBA00022723"/>
    </source>
</evidence>
<name>A0A9P0E8D7_NEZVI</name>
<reference evidence="5" key="1">
    <citation type="submission" date="2022-01" db="EMBL/GenBank/DDBJ databases">
        <authorList>
            <person name="King R."/>
        </authorList>
    </citation>
    <scope>NUCLEOTIDE SEQUENCE</scope>
</reference>
<comment type="similarity">
    <text evidence="4">Belongs to the PhyH family. PHYHD1 subfamily.</text>
</comment>
<dbReference type="SUPFAM" id="SSF51197">
    <property type="entry name" value="Clavaminate synthase-like"/>
    <property type="match status" value="1"/>
</dbReference>
<comment type="cofactor">
    <cofactor evidence="1">
        <name>Fe cation</name>
        <dbReference type="ChEBI" id="CHEBI:24875"/>
    </cofactor>
</comment>
<keyword evidence="6" id="KW-1185">Reference proteome</keyword>
<dbReference type="GO" id="GO:0046872">
    <property type="term" value="F:metal ion binding"/>
    <property type="evidence" value="ECO:0007669"/>
    <property type="project" value="UniProtKB-KW"/>
</dbReference>
<gene>
    <name evidence="5" type="ORF">NEZAVI_LOCUS717</name>
</gene>
<dbReference type="EMBL" id="OV725077">
    <property type="protein sequence ID" value="CAH1389286.1"/>
    <property type="molecule type" value="Genomic_DNA"/>
</dbReference>
<proteinExistence type="inferred from homology"/>
<dbReference type="Gene3D" id="2.60.120.620">
    <property type="entry name" value="q2cbj1_9rhob like domain"/>
    <property type="match status" value="1"/>
</dbReference>
<evidence type="ECO:0000256" key="1">
    <source>
        <dbReference type="ARBA" id="ARBA00001962"/>
    </source>
</evidence>
<keyword evidence="3" id="KW-0408">Iron</keyword>
<dbReference type="PANTHER" id="PTHR20883:SF15">
    <property type="entry name" value="PHYTANOYL-COA DIOXYGENASE DOMAIN-CONTAINING PROTEIN 1"/>
    <property type="match status" value="1"/>
</dbReference>
<sequence length="324" mass="36898">MREDCYDKFQKDGFLIIENFLSDDEVTRLKNAGIELSQNVPSEEQKIIFDTTQTPQNQHKYFLESGDKIRYFYEKDALNSKGELVVDPDIALNKVGHNLHWLHPVFKSISFGRKVQNLCQNLKLEDPVILQSMYIYKNPGIGSEVTPHQDATFLFTEPNSLIGLWFPLDDATLENGCLWFIPGSHENGVHRRYIRNSEENSDELLIYDRPPVIYPSSAFIPFQTKKALQPGVGPVFPDNIAPVLSAQRSPPPVRYTKIFQVPFHILNPTSPRSSSPSGAIHLSKQNSFLHSHFIHPCYETQPFNSSCSYEADKTCDGYIKSFGL</sequence>
<protein>
    <submittedName>
        <fullName evidence="5">Uncharacterized protein</fullName>
    </submittedName>
</protein>